<evidence type="ECO:0000256" key="3">
    <source>
        <dbReference type="ARBA" id="ARBA00022692"/>
    </source>
</evidence>
<dbReference type="PANTHER" id="PTHR30287:SF1">
    <property type="entry name" value="INNER MEMBRANE PROTEIN"/>
    <property type="match status" value="1"/>
</dbReference>
<feature type="domain" description="ABC3 transporter permease C-terminal" evidence="7">
    <location>
        <begin position="645"/>
        <end position="758"/>
    </location>
</feature>
<feature type="transmembrane region" description="Helical" evidence="6">
    <location>
        <begin position="641"/>
        <end position="662"/>
    </location>
</feature>
<keyword evidence="2" id="KW-1003">Cell membrane</keyword>
<dbReference type="GO" id="GO:0005886">
    <property type="term" value="C:plasma membrane"/>
    <property type="evidence" value="ECO:0007669"/>
    <property type="project" value="UniProtKB-SubCell"/>
</dbReference>
<feature type="transmembrane region" description="Helical" evidence="6">
    <location>
        <begin position="424"/>
        <end position="444"/>
    </location>
</feature>
<feature type="transmembrane region" description="Helical" evidence="6">
    <location>
        <begin position="728"/>
        <end position="752"/>
    </location>
</feature>
<comment type="subcellular location">
    <subcellularLocation>
        <location evidence="1">Cell membrane</location>
        <topology evidence="1">Multi-pass membrane protein</topology>
    </subcellularLocation>
</comment>
<dbReference type="PANTHER" id="PTHR30287">
    <property type="entry name" value="MEMBRANE COMPONENT OF PREDICTED ABC SUPERFAMILY METABOLITE UPTAKE TRANSPORTER"/>
    <property type="match status" value="1"/>
</dbReference>
<proteinExistence type="predicted"/>
<reference evidence="8" key="2">
    <citation type="submission" date="2021-04" db="EMBL/GenBank/DDBJ databases">
        <authorList>
            <person name="Gilroy R."/>
        </authorList>
    </citation>
    <scope>NUCLEOTIDE SEQUENCE</scope>
    <source>
        <strain evidence="8">CHK192-8294</strain>
    </source>
</reference>
<feature type="transmembrane region" description="Helical" evidence="6">
    <location>
        <begin position="17"/>
        <end position="39"/>
    </location>
</feature>
<evidence type="ECO:0000313" key="9">
    <source>
        <dbReference type="Proteomes" id="UP000823921"/>
    </source>
</evidence>
<evidence type="ECO:0000256" key="1">
    <source>
        <dbReference type="ARBA" id="ARBA00004651"/>
    </source>
</evidence>
<accession>A0A9D2SB01</accession>
<feature type="transmembrane region" description="Helical" evidence="6">
    <location>
        <begin position="300"/>
        <end position="322"/>
    </location>
</feature>
<protein>
    <submittedName>
        <fullName evidence="8">ABC transporter permease</fullName>
    </submittedName>
</protein>
<evidence type="ECO:0000256" key="4">
    <source>
        <dbReference type="ARBA" id="ARBA00022989"/>
    </source>
</evidence>
<dbReference type="Proteomes" id="UP000823921">
    <property type="component" value="Unassembled WGS sequence"/>
</dbReference>
<dbReference type="EMBL" id="DWXO01000018">
    <property type="protein sequence ID" value="HJB79640.1"/>
    <property type="molecule type" value="Genomic_DNA"/>
</dbReference>
<feature type="transmembrane region" description="Helical" evidence="6">
    <location>
        <begin position="256"/>
        <end position="280"/>
    </location>
</feature>
<dbReference type="InterPro" id="IPR003838">
    <property type="entry name" value="ABC3_permease_C"/>
</dbReference>
<organism evidence="8 9">
    <name type="scientific">Candidatus Flavonifractor intestinigallinarum</name>
    <dbReference type="NCBI Taxonomy" id="2838586"/>
    <lineage>
        <taxon>Bacteria</taxon>
        <taxon>Bacillati</taxon>
        <taxon>Bacillota</taxon>
        <taxon>Clostridia</taxon>
        <taxon>Eubacteriales</taxon>
        <taxon>Oscillospiraceae</taxon>
        <taxon>Flavonifractor</taxon>
    </lineage>
</organism>
<keyword evidence="3 6" id="KW-0812">Transmembrane</keyword>
<gene>
    <name evidence="8" type="ORF">H9712_01505</name>
</gene>
<dbReference type="InterPro" id="IPR038766">
    <property type="entry name" value="Membrane_comp_ABC_pdt"/>
</dbReference>
<feature type="transmembrane region" description="Helical" evidence="6">
    <location>
        <begin position="695"/>
        <end position="716"/>
    </location>
</feature>
<dbReference type="Pfam" id="PF02687">
    <property type="entry name" value="FtsX"/>
    <property type="match status" value="2"/>
</dbReference>
<dbReference type="AlphaFoldDB" id="A0A9D2SB01"/>
<evidence type="ECO:0000256" key="2">
    <source>
        <dbReference type="ARBA" id="ARBA00022475"/>
    </source>
</evidence>
<evidence type="ECO:0000256" key="5">
    <source>
        <dbReference type="ARBA" id="ARBA00023136"/>
    </source>
</evidence>
<feature type="domain" description="ABC3 transporter permease C-terminal" evidence="7">
    <location>
        <begin position="259"/>
        <end position="379"/>
    </location>
</feature>
<feature type="transmembrane region" description="Helical" evidence="6">
    <location>
        <begin position="352"/>
        <end position="371"/>
    </location>
</feature>
<comment type="caution">
    <text evidence="8">The sequence shown here is derived from an EMBL/GenBank/DDBJ whole genome shotgun (WGS) entry which is preliminary data.</text>
</comment>
<name>A0A9D2SB01_9FIRM</name>
<evidence type="ECO:0000256" key="6">
    <source>
        <dbReference type="SAM" id="Phobius"/>
    </source>
</evidence>
<evidence type="ECO:0000259" key="7">
    <source>
        <dbReference type="Pfam" id="PF02687"/>
    </source>
</evidence>
<keyword evidence="4 6" id="KW-1133">Transmembrane helix</keyword>
<evidence type="ECO:0000313" key="8">
    <source>
        <dbReference type="EMBL" id="HJB79640.1"/>
    </source>
</evidence>
<sequence>MIWKNFFRDLRRTASRLISVSIITMIAVVVYTGLSGIIYNVDRLMSDYYDAQNVADYWISGAGLDQGDCRALSGVEGITGVQPRVVLDAEDRHDSDLTLTLYGVADFSINTPYIVEGTLPQNSREIFLSDQYAAAHDLEVGDWYELTLTGLGVHLRLQICGVGKDPECLYNINATNPSPDLSRFGFAYVNEEVLSGVMGDNQYTQICITTADGVPASAIREAIDDVLGNKVVNVLALKDNQPAYSLMEGKNNLVPILTFFPTLFFLCAVLMMVSTMNRLIENARMDIGTFKALGYQDHTILIYYLLHALLVVIVGFPIGALLGKYISQLIVWTIATGCDLPPYTIYHDFSAWGQAAGLTALCCLGSAWLVARSLLKESPAQCMRPKPPKNAKTVLLERIGPLWRRLGFNTKYIIRNTFRNKVRMLTCVVGIAFCMALVFMAFAIKDSMDAYSDALAKNQNKYDVMVSLNSAVTEAQYSRLTRTPGVTEAELEMTTACWMYTDTQRTTSTLTVTEDTVSLHLYDPYATGSLTLPEDGVVLEQLLADDLGVEEGDVITLRFTGDSHYYTLRVAEVNRCISGAYISRSLWRELGKSYTPTAAYLTTGDAEALEGELDRYDFVDGWQRREAVTAAAVEKMTNTSMVVYILILFGGGLACIVIYNLGIMSFYEQIRSLATLMVLGFYENEIKKLQLSENLIFAGAGILCGIPLGIALDRFLILSITAMPLEVIITPTAIGLSCAVTMIFALGVNVIIGRKMREIDMLGALKSVE</sequence>
<keyword evidence="5 6" id="KW-0472">Membrane</keyword>
<reference evidence="8" key="1">
    <citation type="journal article" date="2021" name="PeerJ">
        <title>Extensive microbial diversity within the chicken gut microbiome revealed by metagenomics and culture.</title>
        <authorList>
            <person name="Gilroy R."/>
            <person name="Ravi A."/>
            <person name="Getino M."/>
            <person name="Pursley I."/>
            <person name="Horton D.L."/>
            <person name="Alikhan N.F."/>
            <person name="Baker D."/>
            <person name="Gharbi K."/>
            <person name="Hall N."/>
            <person name="Watson M."/>
            <person name="Adriaenssens E.M."/>
            <person name="Foster-Nyarko E."/>
            <person name="Jarju S."/>
            <person name="Secka A."/>
            <person name="Antonio M."/>
            <person name="Oren A."/>
            <person name="Chaudhuri R.R."/>
            <person name="La Ragione R."/>
            <person name="Hildebrand F."/>
            <person name="Pallen M.J."/>
        </authorList>
    </citation>
    <scope>NUCLEOTIDE SEQUENCE</scope>
    <source>
        <strain evidence="8">CHK192-8294</strain>
    </source>
</reference>